<sequence>MRQVGKSACHEVTANLEDFFKAAAFLVKYRGRFAIVQLPERFTECLALAGKYGMELKKLQWVHSFANKTAWVFLAEFVKGGAPGLEVLEPLIMYNADGSYSKQTLACYGLTEEEEEQ</sequence>
<name>A0A645ASR3_9ZZZZ</name>
<reference evidence="1" key="1">
    <citation type="submission" date="2019-08" db="EMBL/GenBank/DDBJ databases">
        <authorList>
            <person name="Kucharzyk K."/>
            <person name="Murdoch R.W."/>
            <person name="Higgins S."/>
            <person name="Loffler F."/>
        </authorList>
    </citation>
    <scope>NUCLEOTIDE SEQUENCE</scope>
</reference>
<dbReference type="InterPro" id="IPR029063">
    <property type="entry name" value="SAM-dependent_MTases_sf"/>
</dbReference>
<organism evidence="1">
    <name type="scientific">bioreactor metagenome</name>
    <dbReference type="NCBI Taxonomy" id="1076179"/>
    <lineage>
        <taxon>unclassified sequences</taxon>
        <taxon>metagenomes</taxon>
        <taxon>ecological metagenomes</taxon>
    </lineage>
</organism>
<protein>
    <submittedName>
        <fullName evidence="1">Uncharacterized protein</fullName>
    </submittedName>
</protein>
<dbReference type="PANTHER" id="PTHR47739">
    <property type="entry name" value="TRNA1(VAL) (ADENINE(37)-N6)-METHYLTRANSFERASE"/>
    <property type="match status" value="1"/>
</dbReference>
<gene>
    <name evidence="1" type="ORF">SDC9_102916</name>
</gene>
<dbReference type="Gene3D" id="3.40.50.150">
    <property type="entry name" value="Vaccinia Virus protein VP39"/>
    <property type="match status" value="1"/>
</dbReference>
<dbReference type="InterPro" id="IPR050210">
    <property type="entry name" value="tRNA_Adenine-N(6)_MTase"/>
</dbReference>
<accession>A0A645ASR3</accession>
<comment type="caution">
    <text evidence="1">The sequence shown here is derived from an EMBL/GenBank/DDBJ whole genome shotgun (WGS) entry which is preliminary data.</text>
</comment>
<proteinExistence type="predicted"/>
<dbReference type="EMBL" id="VSSQ01015591">
    <property type="protein sequence ID" value="MPM56117.1"/>
    <property type="molecule type" value="Genomic_DNA"/>
</dbReference>
<dbReference type="PANTHER" id="PTHR47739:SF1">
    <property type="entry name" value="TRNA1(VAL) (ADENINE(37)-N6)-METHYLTRANSFERASE"/>
    <property type="match status" value="1"/>
</dbReference>
<dbReference type="AlphaFoldDB" id="A0A645ASR3"/>
<evidence type="ECO:0000313" key="1">
    <source>
        <dbReference type="EMBL" id="MPM56117.1"/>
    </source>
</evidence>